<feature type="domain" description="Nudix hydrolase" evidence="4">
    <location>
        <begin position="26"/>
        <end position="150"/>
    </location>
</feature>
<keyword evidence="2 3" id="KW-0378">Hydrolase</keyword>
<dbReference type="InterPro" id="IPR020084">
    <property type="entry name" value="NUDIX_hydrolase_CS"/>
</dbReference>
<dbReference type="Pfam" id="PF00293">
    <property type="entry name" value="NUDIX"/>
    <property type="match status" value="1"/>
</dbReference>
<dbReference type="PRINTS" id="PR00502">
    <property type="entry name" value="NUDIXFAMILY"/>
</dbReference>
<reference evidence="5 6" key="1">
    <citation type="submission" date="2016-10" db="EMBL/GenBank/DDBJ databases">
        <title>Silvanigrella aquatica sp. nov., isolated from a freshwater lake located in the Black Forest, Germany, description of Silvanigrellaceae fam. nov., Silvanigrellales ord. nov., reclassification of the order Bdellovibrionales in the class Oligoflexia, reclassification of the families Bacteriovoracaceae and Halobacteriovoraceae in the new order Bacteriovoracales ord. nov., and reclassification of the family Pseudobacteriovoracaceae in the order Oligoflexiales.</title>
        <authorList>
            <person name="Hahn M.W."/>
            <person name="Schmidt J."/>
            <person name="Koll U."/>
            <person name="Rohde M."/>
            <person name="Verbag S."/>
            <person name="Pitt A."/>
            <person name="Nakai R."/>
            <person name="Naganuma T."/>
            <person name="Lang E."/>
        </authorList>
    </citation>
    <scope>NUCLEOTIDE SEQUENCE [LARGE SCALE GENOMIC DNA]</scope>
    <source>
        <strain evidence="5 6">MWH-Nonnen-W8red</strain>
    </source>
</reference>
<evidence type="ECO:0000313" key="6">
    <source>
        <dbReference type="Proteomes" id="UP000184731"/>
    </source>
</evidence>
<comment type="cofactor">
    <cofactor evidence="1">
        <name>Mg(2+)</name>
        <dbReference type="ChEBI" id="CHEBI:18420"/>
    </cofactor>
</comment>
<dbReference type="OrthoDB" id="9791228at2"/>
<dbReference type="AlphaFoldDB" id="A0A1L4D3E4"/>
<dbReference type="Gene3D" id="3.90.79.10">
    <property type="entry name" value="Nucleoside Triphosphate Pyrophosphohydrolase"/>
    <property type="match status" value="1"/>
</dbReference>
<dbReference type="GO" id="GO:0016787">
    <property type="term" value="F:hydrolase activity"/>
    <property type="evidence" value="ECO:0007669"/>
    <property type="project" value="UniProtKB-KW"/>
</dbReference>
<keyword evidence="6" id="KW-1185">Reference proteome</keyword>
<accession>A0A1L4D3E4</accession>
<dbReference type="PANTHER" id="PTHR43046">
    <property type="entry name" value="GDP-MANNOSE MANNOSYL HYDROLASE"/>
    <property type="match status" value="1"/>
</dbReference>
<name>A0A1L4D3E4_9BACT</name>
<dbReference type="RefSeq" id="WP_148698474.1">
    <property type="nucleotide sequence ID" value="NZ_CP017834.1"/>
</dbReference>
<dbReference type="InterPro" id="IPR000086">
    <property type="entry name" value="NUDIX_hydrolase_dom"/>
</dbReference>
<dbReference type="PROSITE" id="PS00893">
    <property type="entry name" value="NUDIX_BOX"/>
    <property type="match status" value="1"/>
</dbReference>
<evidence type="ECO:0000256" key="1">
    <source>
        <dbReference type="ARBA" id="ARBA00001946"/>
    </source>
</evidence>
<dbReference type="PANTHER" id="PTHR43046:SF14">
    <property type="entry name" value="MUTT_NUDIX FAMILY PROTEIN"/>
    <property type="match status" value="1"/>
</dbReference>
<proteinExistence type="inferred from homology"/>
<evidence type="ECO:0000259" key="4">
    <source>
        <dbReference type="PROSITE" id="PS51462"/>
    </source>
</evidence>
<dbReference type="Proteomes" id="UP000184731">
    <property type="component" value="Chromosome"/>
</dbReference>
<protein>
    <recommendedName>
        <fullName evidence="4">Nudix hydrolase domain-containing protein</fullName>
    </recommendedName>
</protein>
<dbReference type="KEGG" id="saqi:AXG55_12725"/>
<organism evidence="5 6">
    <name type="scientific">Silvanigrella aquatica</name>
    <dbReference type="NCBI Taxonomy" id="1915309"/>
    <lineage>
        <taxon>Bacteria</taxon>
        <taxon>Pseudomonadati</taxon>
        <taxon>Bdellovibrionota</taxon>
        <taxon>Oligoflexia</taxon>
        <taxon>Silvanigrellales</taxon>
        <taxon>Silvanigrellaceae</taxon>
        <taxon>Silvanigrella</taxon>
    </lineage>
</organism>
<dbReference type="InterPro" id="IPR015797">
    <property type="entry name" value="NUDIX_hydrolase-like_dom_sf"/>
</dbReference>
<evidence type="ECO:0000313" key="5">
    <source>
        <dbReference type="EMBL" id="APJ04718.1"/>
    </source>
</evidence>
<dbReference type="STRING" id="1915309.AXG55_12725"/>
<gene>
    <name evidence="5" type="ORF">AXG55_12725</name>
</gene>
<dbReference type="PROSITE" id="PS51462">
    <property type="entry name" value="NUDIX"/>
    <property type="match status" value="1"/>
</dbReference>
<dbReference type="InterPro" id="IPR020476">
    <property type="entry name" value="Nudix_hydrolase"/>
</dbReference>
<dbReference type="EMBL" id="CP017834">
    <property type="protein sequence ID" value="APJ04718.1"/>
    <property type="molecule type" value="Genomic_DNA"/>
</dbReference>
<sequence length="157" mass="18360">MKKLMMQIIYKIILYLKIIFNTIVGMRTNGARALIINDQNEILLVFHTYIAGWHFPGGGVDKGESPREAVVREVREEAGIIVKNSPVLFDNYYHTFAGADDIVCLYVIRDFDCQSFQSSEIQSVKWFSLKELPLDISKATQRRINEYFYNHKKLEYW</sequence>
<evidence type="ECO:0000256" key="2">
    <source>
        <dbReference type="ARBA" id="ARBA00022801"/>
    </source>
</evidence>
<dbReference type="SUPFAM" id="SSF55811">
    <property type="entry name" value="Nudix"/>
    <property type="match status" value="1"/>
</dbReference>
<evidence type="ECO:0000256" key="3">
    <source>
        <dbReference type="RuleBase" id="RU003476"/>
    </source>
</evidence>
<comment type="similarity">
    <text evidence="3">Belongs to the Nudix hydrolase family.</text>
</comment>